<gene>
    <name evidence="2" type="ORF">QBC40DRAFT_264388</name>
</gene>
<reference evidence="2" key="2">
    <citation type="submission" date="2023-05" db="EMBL/GenBank/DDBJ databases">
        <authorList>
            <consortium name="Lawrence Berkeley National Laboratory"/>
            <person name="Steindorff A."/>
            <person name="Hensen N."/>
            <person name="Bonometti L."/>
            <person name="Westerberg I."/>
            <person name="Brannstrom I.O."/>
            <person name="Guillou S."/>
            <person name="Cros-Aarteil S."/>
            <person name="Calhoun S."/>
            <person name="Haridas S."/>
            <person name="Kuo A."/>
            <person name="Mondo S."/>
            <person name="Pangilinan J."/>
            <person name="Riley R."/>
            <person name="Labutti K."/>
            <person name="Andreopoulos B."/>
            <person name="Lipzen A."/>
            <person name="Chen C."/>
            <person name="Yanf M."/>
            <person name="Daum C."/>
            <person name="Ng V."/>
            <person name="Clum A."/>
            <person name="Ohm R."/>
            <person name="Martin F."/>
            <person name="Silar P."/>
            <person name="Natvig D."/>
            <person name="Lalanne C."/>
            <person name="Gautier V."/>
            <person name="Ament-Velasquez S.L."/>
            <person name="Kruys A."/>
            <person name="Hutchinson M.I."/>
            <person name="Powell A.J."/>
            <person name="Barry K."/>
            <person name="Miller A.N."/>
            <person name="Grigoriev I.V."/>
            <person name="Debuchy R."/>
            <person name="Gladieux P."/>
            <person name="Thoren M.H."/>
            <person name="Johannesson H."/>
        </authorList>
    </citation>
    <scope>NUCLEOTIDE SEQUENCE</scope>
    <source>
        <strain evidence="2">CBS 315.58</strain>
    </source>
</reference>
<keyword evidence="3" id="KW-1185">Reference proteome</keyword>
<dbReference type="EMBL" id="MU863910">
    <property type="protein sequence ID" value="KAK4201146.1"/>
    <property type="molecule type" value="Genomic_DNA"/>
</dbReference>
<sequence length="147" mass="16552">MSLSTLFLSLLSLSTATTFPPIPTSTPHTSPIPRPIRYEIGCKDTVLDIPSMIQAARYLTDYCAAEGDVTPWTKMSWVFNNTRAYLCDSDQQRPQGCVWDQIYDAWVDIGVQCGFGRAGYTYEEQYEKTWGFDVVEAKWCGTIDPGN</sequence>
<protein>
    <submittedName>
        <fullName evidence="2">Uncharacterized protein</fullName>
    </submittedName>
</protein>
<feature type="chain" id="PRO_5042951220" evidence="1">
    <location>
        <begin position="17"/>
        <end position="147"/>
    </location>
</feature>
<organism evidence="2 3">
    <name type="scientific">Triangularia verruculosa</name>
    <dbReference type="NCBI Taxonomy" id="2587418"/>
    <lineage>
        <taxon>Eukaryota</taxon>
        <taxon>Fungi</taxon>
        <taxon>Dikarya</taxon>
        <taxon>Ascomycota</taxon>
        <taxon>Pezizomycotina</taxon>
        <taxon>Sordariomycetes</taxon>
        <taxon>Sordariomycetidae</taxon>
        <taxon>Sordariales</taxon>
        <taxon>Podosporaceae</taxon>
        <taxon>Triangularia</taxon>
    </lineage>
</organism>
<evidence type="ECO:0000313" key="2">
    <source>
        <dbReference type="EMBL" id="KAK4201146.1"/>
    </source>
</evidence>
<accession>A0AAN6XIY7</accession>
<reference evidence="2" key="1">
    <citation type="journal article" date="2023" name="Mol. Phylogenet. Evol.">
        <title>Genome-scale phylogeny and comparative genomics of the fungal order Sordariales.</title>
        <authorList>
            <person name="Hensen N."/>
            <person name="Bonometti L."/>
            <person name="Westerberg I."/>
            <person name="Brannstrom I.O."/>
            <person name="Guillou S."/>
            <person name="Cros-Aarteil S."/>
            <person name="Calhoun S."/>
            <person name="Haridas S."/>
            <person name="Kuo A."/>
            <person name="Mondo S."/>
            <person name="Pangilinan J."/>
            <person name="Riley R."/>
            <person name="LaButti K."/>
            <person name="Andreopoulos B."/>
            <person name="Lipzen A."/>
            <person name="Chen C."/>
            <person name="Yan M."/>
            <person name="Daum C."/>
            <person name="Ng V."/>
            <person name="Clum A."/>
            <person name="Steindorff A."/>
            <person name="Ohm R.A."/>
            <person name="Martin F."/>
            <person name="Silar P."/>
            <person name="Natvig D.O."/>
            <person name="Lalanne C."/>
            <person name="Gautier V."/>
            <person name="Ament-Velasquez S.L."/>
            <person name="Kruys A."/>
            <person name="Hutchinson M.I."/>
            <person name="Powell A.J."/>
            <person name="Barry K."/>
            <person name="Miller A.N."/>
            <person name="Grigoriev I.V."/>
            <person name="Debuchy R."/>
            <person name="Gladieux P."/>
            <person name="Hiltunen Thoren M."/>
            <person name="Johannesson H."/>
        </authorList>
    </citation>
    <scope>NUCLEOTIDE SEQUENCE</scope>
    <source>
        <strain evidence="2">CBS 315.58</strain>
    </source>
</reference>
<evidence type="ECO:0000313" key="3">
    <source>
        <dbReference type="Proteomes" id="UP001303160"/>
    </source>
</evidence>
<name>A0AAN6XIY7_9PEZI</name>
<dbReference type="AlphaFoldDB" id="A0AAN6XIY7"/>
<feature type="signal peptide" evidence="1">
    <location>
        <begin position="1"/>
        <end position="16"/>
    </location>
</feature>
<keyword evidence="1" id="KW-0732">Signal</keyword>
<dbReference type="Proteomes" id="UP001303160">
    <property type="component" value="Unassembled WGS sequence"/>
</dbReference>
<comment type="caution">
    <text evidence="2">The sequence shown here is derived from an EMBL/GenBank/DDBJ whole genome shotgun (WGS) entry which is preliminary data.</text>
</comment>
<proteinExistence type="predicted"/>
<evidence type="ECO:0000256" key="1">
    <source>
        <dbReference type="SAM" id="SignalP"/>
    </source>
</evidence>